<dbReference type="EMBL" id="PVTY01000003">
    <property type="protein sequence ID" value="PRZ18089.1"/>
    <property type="molecule type" value="Genomic_DNA"/>
</dbReference>
<evidence type="ECO:0000256" key="1">
    <source>
        <dbReference type="ARBA" id="ARBA00006432"/>
    </source>
</evidence>
<proteinExistence type="inferred from homology"/>
<dbReference type="InterPro" id="IPR042099">
    <property type="entry name" value="ANL_N_sf"/>
</dbReference>
<dbReference type="Proteomes" id="UP000238217">
    <property type="component" value="Unassembled WGS sequence"/>
</dbReference>
<feature type="domain" description="AMP-binding enzyme C-terminal" evidence="4">
    <location>
        <begin position="432"/>
        <end position="507"/>
    </location>
</feature>
<evidence type="ECO:0000259" key="4">
    <source>
        <dbReference type="Pfam" id="PF13193"/>
    </source>
</evidence>
<dbReference type="InterPro" id="IPR020845">
    <property type="entry name" value="AMP-binding_CS"/>
</dbReference>
<dbReference type="PANTHER" id="PTHR43767">
    <property type="entry name" value="LONG-CHAIN-FATTY-ACID--COA LIGASE"/>
    <property type="match status" value="1"/>
</dbReference>
<dbReference type="PROSITE" id="PS00455">
    <property type="entry name" value="AMP_BINDING"/>
    <property type="match status" value="1"/>
</dbReference>
<dbReference type="InterPro" id="IPR045851">
    <property type="entry name" value="AMP-bd_C_sf"/>
</dbReference>
<dbReference type="Gene3D" id="3.30.300.30">
    <property type="match status" value="1"/>
</dbReference>
<dbReference type="PANTHER" id="PTHR43767:SF1">
    <property type="entry name" value="NONRIBOSOMAL PEPTIDE SYNTHASE PES1 (EUROFUNG)-RELATED"/>
    <property type="match status" value="1"/>
</dbReference>
<dbReference type="GO" id="GO:0016878">
    <property type="term" value="F:acid-thiol ligase activity"/>
    <property type="evidence" value="ECO:0007669"/>
    <property type="project" value="UniProtKB-ARBA"/>
</dbReference>
<evidence type="ECO:0000313" key="5">
    <source>
        <dbReference type="EMBL" id="PRZ18089.1"/>
    </source>
</evidence>
<protein>
    <submittedName>
        <fullName evidence="5">Fatty-acyl-CoA synthase</fullName>
    </submittedName>
</protein>
<keyword evidence="2" id="KW-0436">Ligase</keyword>
<dbReference type="FunFam" id="3.30.300.30:FF:000008">
    <property type="entry name" value="2,3-dihydroxybenzoate-AMP ligase"/>
    <property type="match status" value="1"/>
</dbReference>
<dbReference type="InterPro" id="IPR025110">
    <property type="entry name" value="AMP-bd_C"/>
</dbReference>
<gene>
    <name evidence="5" type="ORF">BCL67_10374</name>
</gene>
<comment type="caution">
    <text evidence="5">The sequence shown here is derived from an EMBL/GenBank/DDBJ whole genome shotgun (WGS) entry which is preliminary data.</text>
</comment>
<name>A0A2T0YRQ8_9MICC</name>
<dbReference type="PRINTS" id="PR00154">
    <property type="entry name" value="AMPBINDING"/>
</dbReference>
<dbReference type="CDD" id="cd17631">
    <property type="entry name" value="FACL_FadD13-like"/>
    <property type="match status" value="1"/>
</dbReference>
<comment type="similarity">
    <text evidence="1">Belongs to the ATP-dependent AMP-binding enzyme family.</text>
</comment>
<dbReference type="AlphaFoldDB" id="A0A2T0YRQ8"/>
<keyword evidence="6" id="KW-1185">Reference proteome</keyword>
<dbReference type="Pfam" id="PF00501">
    <property type="entry name" value="AMP-binding"/>
    <property type="match status" value="1"/>
</dbReference>
<dbReference type="Gene3D" id="3.40.50.12780">
    <property type="entry name" value="N-terminal domain of ligase-like"/>
    <property type="match status" value="1"/>
</dbReference>
<sequence>MKNHGLGDWIHRRRVRSRGRTALISAAGEQTYDQLAQRVDQLTNALADRGLSPGDRVAYLGENSAAFLETLFAAGSLGAVFVPLNTRLAPPEIQFALQDSGARLLVTSTTLSALAAPASRDTAVERILTVEDAPSRSEEPAAFPVPVEQFEAVLASGGTGRLDVAVELDDLAVILYTSGTTGNPKGAMLTHGNLTWNAINVLTDFDLSSKDVALMIAPLFHVAALGQGALPVLLKGGSIILEQRFEPGRVLALIEEHQVTNISGVPTTFQLICEHPAWEDTDISSLRNLTCGGSAVPLRVLDAYERRGLAFTMGYGMTETSPGATTLPPAYSRPKQGSGGLPHFHTDVRVVDPSDRPCPVGEVGEIQVHGPNVITEYWNRPEATASSFVQEADGLWLKTGDMGYFDEDGFLFISDRLKDMIISGGENIYPAQVEQQIAALEAVAAVAVIGVEDARWGEVPRAVVVVREGHELTEDQVLSHLDGKLARYKIPKSVVFVESMPRTASGKIRKPDLRRQFA</sequence>
<dbReference type="InterPro" id="IPR050237">
    <property type="entry name" value="ATP-dep_AMP-bd_enzyme"/>
</dbReference>
<dbReference type="NCBIfam" id="NF004837">
    <property type="entry name" value="PRK06187.1"/>
    <property type="match status" value="1"/>
</dbReference>
<dbReference type="Pfam" id="PF13193">
    <property type="entry name" value="AMP-binding_C"/>
    <property type="match status" value="1"/>
</dbReference>
<dbReference type="InterPro" id="IPR000873">
    <property type="entry name" value="AMP-dep_synth/lig_dom"/>
</dbReference>
<dbReference type="OrthoDB" id="9803968at2"/>
<evidence type="ECO:0000313" key="6">
    <source>
        <dbReference type="Proteomes" id="UP000238217"/>
    </source>
</evidence>
<accession>A0A2T0YRQ8</accession>
<dbReference type="RefSeq" id="WP_106121992.1">
    <property type="nucleotide sequence ID" value="NZ_PVTY01000003.1"/>
</dbReference>
<dbReference type="InterPro" id="IPR020459">
    <property type="entry name" value="AMP-binding"/>
</dbReference>
<organism evidence="5 6">
    <name type="scientific">Nesterenkonia sandarakina</name>
    <dbReference type="NCBI Taxonomy" id="272918"/>
    <lineage>
        <taxon>Bacteria</taxon>
        <taxon>Bacillati</taxon>
        <taxon>Actinomycetota</taxon>
        <taxon>Actinomycetes</taxon>
        <taxon>Micrococcales</taxon>
        <taxon>Micrococcaceae</taxon>
        <taxon>Nesterenkonia</taxon>
    </lineage>
</organism>
<dbReference type="SUPFAM" id="SSF56801">
    <property type="entry name" value="Acetyl-CoA synthetase-like"/>
    <property type="match status" value="1"/>
</dbReference>
<feature type="domain" description="AMP-dependent synthetase/ligase" evidence="3">
    <location>
        <begin position="16"/>
        <end position="378"/>
    </location>
</feature>
<reference evidence="5 6" key="1">
    <citation type="submission" date="2018-03" db="EMBL/GenBank/DDBJ databases">
        <title>Comparative analysis of microorganisms from saline springs in Andes Mountain Range, Colombia.</title>
        <authorList>
            <person name="Rubin E."/>
        </authorList>
    </citation>
    <scope>NUCLEOTIDE SEQUENCE [LARGE SCALE GENOMIC DNA]</scope>
    <source>
        <strain evidence="5 6">CG 35</strain>
    </source>
</reference>
<evidence type="ECO:0000256" key="2">
    <source>
        <dbReference type="ARBA" id="ARBA00022598"/>
    </source>
</evidence>
<evidence type="ECO:0000259" key="3">
    <source>
        <dbReference type="Pfam" id="PF00501"/>
    </source>
</evidence>